<sequence>MDNREERQKQADAAFRSSGFGMPKIAPSPIQQEADAAASLVNAKPVEQAPTLWEQVRDSEIGRSYFWGKEDYSRRAKEIADRLQVSPDVVSIAGEESLKRWENTFQTLEMGKRDDEFAQTWSDWNDISQTERAIRVHNYSDVKQTMGVVDNVMSGIRQMDAQIKLSAMGNERMELEAKGANTDELDAKIQNLQKYIMSQSGDGGIIHDTSSQLYMMANQSVNSGKEIMIGSLMGAAAGAAAGGVSAIPGFITGAGLGYRAGLFNRMNEMERGLSYLEYRSGGEYGKMSAETAAKAATAVGITNAAIEFASFGMGLRALSMGARKIAGRTAATGAQSIIRNAARSIASARSVGEAGKIFAKSAGIGVASETAEEVAQQAVQDVAWNVAADPSEGTRKMPVTEIISNAVDAGITAAPTILGMSVVLGMGANVRFISKAARMLRPDYEIQKEMAVHTVGAQMLRDLEADKQTSALFKKDPELYTKSVQEAADKQGLGAFFVDANALMETEGGRDILNRMVSGNVVSEQALQTAIETEGRLEVPVGVYLQEDFTEQERAAVDKASAWTQDGTTQAEIAAHWENMAASKYAQELQDDIDRMINATDRVLSDKFSAADEADKETIRQVLVANPLDLGAARKTVRKGIIDNIEQEFADQLNSMRKDLADGAIELVPGRDSVYDQDRMLRMSSNPQWYKDFYATYKRKPRADEFYRIMLDEEEKEVQYFRSSGVIKSEQEYEDALQQIENGRKMVDALNTIDAYKDTFDELQKEKAVSLRMYLSPDEMKVYDDVKKYMDNVGGDAQESAHQAAYLWAKRAKVFTQMMHDMGHTDFVATDYLDMHPLFTMNEYTPDAADKMAAQLMQRNGGIAPREYFQNRYGEGGYDGNSMSNRARAAYDLGEKPMSKWTKDEIIEAVEDYLDETEAETAISVDEIKALPAWLLRQEFLTYRSWHHTGAFYNATDFYGLDFKALDLPLAHYQEKIEEHKKELAATKGDREKERQQREARRERREFETRIKELRKYTKYKTDKGLIAAVDDGRVTLEELEQKEQEEKAKGYLRYTDYKTEKALIKALRNGDITMDKLETLRDEKDPKRIAARKLAKAQGKKEWLEVVANDPALFHLLPEQARNDKDVALLAVRRYGLGALSDVGEALKNDPDFIVGAVCRNAGVLSQFAPALLKNNCSLLRRVVVEAPRAAGQLHNILSEKGRLEFITDVAKDAPAAVASFLSKEQGLSPEEVERIFRSSPKAAELIANDDINHYKKDARGYMERYQAVAREFLKAESRIEYFQTAWHGSPRSFDRFDTNAVGTGTGRKAHGWGLYFAQEQGAAKQYQDKAARRVAKKAGEKPSSSGSLLKVDIPENEVLLDEDKPLNEQPEAVRKAIAAYYQSRPDSYIAATADDLGANIGEYFLHDVVAQMQREGEEEPKKAASLLLRKFGIEGITYKDNRDGRCFVIFSDQAVRVLERNGQAVGEMYQDGKAESGIEYFQADAQRGQEYWQVNEDVDPNETLHVVDITKAVQGGEKLSRKQLKDELLSTFRGLKGLIFVTADENKVVLDAKRARHVAFSPAHLNKTGRQIKHTLPHWIWDVMVHSRRIESAENRKKSKKPKAQRYHRFYGAVKAGENIYPIRLVVEERNEKAVIQDAELLLYDVIPEREKRQQSGLSEHYPTLVPASATVSKVKISDLLRGVKDADGKAYYQQKRHVRGMTALRDGRQMLFLFRKDANFSTFVHESGHVFLEDLQQMAAQENAPEWLKKDWQTVKEWTGWKDGADNRAAHEKWARGFEAYVREGNAPSRDLKAVFRRFRRWLVGIYQNLLDLGEIPPESIRNVMDRMLATQEEIDAYTAEKALDTMQDVDTKLAARLVKLKARAAETVEKKVEEKIRKGVEEMLEDAIQSWRTARTEELQKEEIYKHEALAKQFGEDVLSKYYADAAAFKKALEDAGGPMEERLKREEQEQRKAFTDELMNPESIRAQVEEYMTGELGQADLLEAETRYIARERNKLAGEYMKQLRKLDSRQQTDEQTEAERLAEVLSYLRSELKEHEGARESVKDAQKQLSKMRQQERAAEQELEREQTLVARLKESHAEDAEEHAQKLVEMRQKLTDIRKENAAKVQAIKKTAREEINTRLQGLRDVRDSTQGRLRLIEEQAAQTLRQAPIGESLTWKTYQRKIAYYGTLSSKALVRGDYAQAAEMKERQLYHAYLAKHAVMQEQQVDKDIRRLRENLKRMTRSQQPIRLDTQARYFVHHLMYQLGLTGTDAQAPIDGFEMSSIEELLNPDMAFGMGGDPVISPALRAMFAADGRNEKTWRQMPFETWEETVQVLQAVYTAGRRMHDGLAIVRKNGEHVSIADAANELALKLKKRYGEDNRDLRQIRNDMTRADRMGQLAGELVTQLIKPEIIMNRLDGRAVGVKIDDDSFHRFIYDPIARAATRKREMTADAKRNLSRIFERRYSRNEMRTMRQERKYQVGNRKAYTKEEILTAALNWGAAENRKRVLHTFGVDEATMSAAFGEILTAKDWDTVEKIWEFIDGYYEERSRVLERETGVPLGKVEAVPFTINGRKFEGGYYPIVYDPQLSQKASDMDVANELAKQMSSNAVFGAGLGATKKRQAVVNRELLLSLDVLPRAVNEAILHISMREAVLDVAHLLDHAALAEPLQKVIGQSQYRMLREWVRDTWREELVRESSAEQFANLLRRNATFSVMAYRTTTALLNICNIDMVHQALGHRRTWLALLKFIRHPQRITRKVKEKSSFIAEREENLDRDLARDMKVSGKELSYVGTKGVVAKAAEGVYSAKEAVDRFGYYLITKTDLMLSLPTWQAVYEDTVRAEMERGELTAEQIDAEAIAKADEAVRRIWGSGEIQDQAKVQKGRIMKFFTPFYTFFSVVLNAQIEAGYAFKDTGNPVPLMSTVLYWLFLQTLRETLLRGVVDALTGRGPDDDDDRKEYFGKEYLKNFVGTATGGIPGVNIAATLTMNTMLGEYYQGRGSQVVALRVMDELQDLAYAVGSDKRDWIDIGRSTSRVGNRLVGFSDTLTDGFWTLLRVTCTESDATWDEAVADIIFDRKARKAK</sequence>
<dbReference type="PANTHER" id="PTHR45615:SF40">
    <property type="entry name" value="MYOSIN HEAVY CHAIN, NON-MUSCLE"/>
    <property type="match status" value="1"/>
</dbReference>
<proteinExistence type="predicted"/>
<comment type="caution">
    <text evidence="2">The sequence shown here is derived from an EMBL/GenBank/DDBJ whole genome shotgun (WGS) entry which is preliminary data.</text>
</comment>
<dbReference type="EMBL" id="JACHHI010000006">
    <property type="protein sequence ID" value="MBB6478223.1"/>
    <property type="molecule type" value="Genomic_DNA"/>
</dbReference>
<dbReference type="GO" id="GO:0016460">
    <property type="term" value="C:myosin II complex"/>
    <property type="evidence" value="ECO:0007669"/>
    <property type="project" value="TreeGrafter"/>
</dbReference>
<evidence type="ECO:0008006" key="4">
    <source>
        <dbReference type="Google" id="ProtNLM"/>
    </source>
</evidence>
<gene>
    <name evidence="2" type="ORF">HNR45_001293</name>
</gene>
<evidence type="ECO:0000313" key="2">
    <source>
        <dbReference type="EMBL" id="MBB6478223.1"/>
    </source>
</evidence>
<feature type="compositionally biased region" description="Basic and acidic residues" evidence="1">
    <location>
        <begin position="2059"/>
        <end position="2070"/>
    </location>
</feature>
<evidence type="ECO:0000313" key="3">
    <source>
        <dbReference type="Proteomes" id="UP000591941"/>
    </source>
</evidence>
<organism evidence="2 3">
    <name type="scientific">Negativicoccus succinicivorans</name>
    <dbReference type="NCBI Taxonomy" id="620903"/>
    <lineage>
        <taxon>Bacteria</taxon>
        <taxon>Bacillati</taxon>
        <taxon>Bacillota</taxon>
        <taxon>Negativicutes</taxon>
        <taxon>Veillonellales</taxon>
        <taxon>Veillonellaceae</taxon>
        <taxon>Negativicoccus</taxon>
    </lineage>
</organism>
<reference evidence="2 3" key="1">
    <citation type="submission" date="2020-08" db="EMBL/GenBank/DDBJ databases">
        <title>Genomic Encyclopedia of Type Strains, Phase IV (KMG-IV): sequencing the most valuable type-strain genomes for metagenomic binning, comparative biology and taxonomic classification.</title>
        <authorList>
            <person name="Goeker M."/>
        </authorList>
    </citation>
    <scope>NUCLEOTIDE SEQUENCE [LARGE SCALE GENOMIC DNA]</scope>
    <source>
        <strain evidence="2 3">DSM 21255</strain>
    </source>
</reference>
<feature type="compositionally biased region" description="Basic and acidic residues" evidence="1">
    <location>
        <begin position="2039"/>
        <end position="2052"/>
    </location>
</feature>
<protein>
    <recommendedName>
        <fullName evidence="4">Phage MuF C-terminal domain-containing protein</fullName>
    </recommendedName>
</protein>
<name>A0A841R359_9FIRM</name>
<dbReference type="PANTHER" id="PTHR45615">
    <property type="entry name" value="MYOSIN HEAVY CHAIN, NON-MUSCLE"/>
    <property type="match status" value="1"/>
</dbReference>
<dbReference type="OrthoDB" id="1631698at2"/>
<dbReference type="GO" id="GO:0005737">
    <property type="term" value="C:cytoplasm"/>
    <property type="evidence" value="ECO:0007669"/>
    <property type="project" value="TreeGrafter"/>
</dbReference>
<dbReference type="Proteomes" id="UP000591941">
    <property type="component" value="Unassembled WGS sequence"/>
</dbReference>
<dbReference type="GO" id="GO:0051015">
    <property type="term" value="F:actin filament binding"/>
    <property type="evidence" value="ECO:0007669"/>
    <property type="project" value="TreeGrafter"/>
</dbReference>
<feature type="region of interest" description="Disordered" evidence="1">
    <location>
        <begin position="983"/>
        <end position="1005"/>
    </location>
</feature>
<feature type="region of interest" description="Disordered" evidence="1">
    <location>
        <begin position="2039"/>
        <end position="2070"/>
    </location>
</feature>
<dbReference type="GO" id="GO:0000146">
    <property type="term" value="F:microfilament motor activity"/>
    <property type="evidence" value="ECO:0007669"/>
    <property type="project" value="TreeGrafter"/>
</dbReference>
<feature type="region of interest" description="Disordered" evidence="1">
    <location>
        <begin position="1"/>
        <end position="27"/>
    </location>
</feature>
<dbReference type="GO" id="GO:0032982">
    <property type="term" value="C:myosin filament"/>
    <property type="evidence" value="ECO:0007669"/>
    <property type="project" value="TreeGrafter"/>
</dbReference>
<evidence type="ECO:0000256" key="1">
    <source>
        <dbReference type="SAM" id="MobiDB-lite"/>
    </source>
</evidence>
<keyword evidence="3" id="KW-1185">Reference proteome</keyword>
<feature type="compositionally biased region" description="Basic and acidic residues" evidence="1">
    <location>
        <begin position="1"/>
        <end position="10"/>
    </location>
</feature>
<dbReference type="GeneID" id="93486548"/>
<dbReference type="RefSeq" id="WP_159822524.1">
    <property type="nucleotide sequence ID" value="NZ_CABWNB010000002.1"/>
</dbReference>
<accession>A0A841R359</accession>